<accession>A0AAN2CAE8</accession>
<dbReference type="AlphaFoldDB" id="A0AAN2CAE8"/>
<protein>
    <submittedName>
        <fullName evidence="1">Uncharacterized protein</fullName>
    </submittedName>
</protein>
<organism evidence="1 2">
    <name type="scientific">Vulcanimicrobium alpinum</name>
    <dbReference type="NCBI Taxonomy" id="3016050"/>
    <lineage>
        <taxon>Bacteria</taxon>
        <taxon>Bacillati</taxon>
        <taxon>Vulcanimicrobiota</taxon>
        <taxon>Vulcanimicrobiia</taxon>
        <taxon>Vulcanimicrobiales</taxon>
        <taxon>Vulcanimicrobiaceae</taxon>
        <taxon>Vulcanimicrobium</taxon>
    </lineage>
</organism>
<gene>
    <name evidence="1" type="ORF">WPS_28660</name>
</gene>
<reference evidence="1 2" key="1">
    <citation type="journal article" date="2022" name="ISME Commun">
        <title>Vulcanimicrobium alpinus gen. nov. sp. nov., the first cultivated representative of the candidate phylum 'Eremiobacterota', is a metabolically versatile aerobic anoxygenic phototroph.</title>
        <authorList>
            <person name="Yabe S."/>
            <person name="Muto K."/>
            <person name="Abe K."/>
            <person name="Yokota A."/>
            <person name="Staudigel H."/>
            <person name="Tebo B.M."/>
        </authorList>
    </citation>
    <scope>NUCLEOTIDE SEQUENCE [LARGE SCALE GENOMIC DNA]</scope>
    <source>
        <strain evidence="1 2">WC8-2</strain>
    </source>
</reference>
<dbReference type="EMBL" id="AP025523">
    <property type="protein sequence ID" value="BDE07590.1"/>
    <property type="molecule type" value="Genomic_DNA"/>
</dbReference>
<dbReference type="Proteomes" id="UP001317532">
    <property type="component" value="Chromosome"/>
</dbReference>
<evidence type="ECO:0000313" key="1">
    <source>
        <dbReference type="EMBL" id="BDE07590.1"/>
    </source>
</evidence>
<sequence length="103" mass="11221">MKAAVVEGVRCLRTLRRNSTSGGSSYCGNVPLIFVRHDPHMDLDPTTDTARAALAARDRLERLAPTAARDERAGARIAQAGLFEEALLHALRAHFAELRTVAK</sequence>
<name>A0AAN2CAE8_UNVUL</name>
<proteinExistence type="predicted"/>
<evidence type="ECO:0000313" key="2">
    <source>
        <dbReference type="Proteomes" id="UP001317532"/>
    </source>
</evidence>
<keyword evidence="2" id="KW-1185">Reference proteome</keyword>
<dbReference type="KEGG" id="vab:WPS_28660"/>